<feature type="region of interest" description="Disordered" evidence="1">
    <location>
        <begin position="84"/>
        <end position="131"/>
    </location>
</feature>
<gene>
    <name evidence="2" type="ORF">VHUM_02079</name>
</gene>
<feature type="region of interest" description="Disordered" evidence="1">
    <location>
        <begin position="45"/>
        <end position="68"/>
    </location>
</feature>
<comment type="caution">
    <text evidence="2">The sequence shown here is derived from an EMBL/GenBank/DDBJ whole genome shotgun (WGS) entry which is preliminary data.</text>
</comment>
<feature type="region of interest" description="Disordered" evidence="1">
    <location>
        <begin position="152"/>
        <end position="190"/>
    </location>
</feature>
<name>A0A7D8V170_VANHU</name>
<evidence type="ECO:0000313" key="2">
    <source>
        <dbReference type="EMBL" id="TXT10574.1"/>
    </source>
</evidence>
<proteinExistence type="predicted"/>
<dbReference type="EMBL" id="QKWK01000005">
    <property type="protein sequence ID" value="TXT10574.1"/>
    <property type="molecule type" value="Genomic_DNA"/>
</dbReference>
<protein>
    <submittedName>
        <fullName evidence="2">Uncharacterized protein</fullName>
    </submittedName>
</protein>
<accession>A0A7D8V170</accession>
<dbReference type="AlphaFoldDB" id="A0A7D8V170"/>
<evidence type="ECO:0000313" key="3">
    <source>
        <dbReference type="Proteomes" id="UP000473826"/>
    </source>
</evidence>
<evidence type="ECO:0000256" key="1">
    <source>
        <dbReference type="SAM" id="MobiDB-lite"/>
    </source>
</evidence>
<keyword evidence="3" id="KW-1185">Reference proteome</keyword>
<sequence length="218" mass="23399">MAGLVRGRGLASGHLAWPLRRRGRRAAPPQTLHQAQHQDVVVYPGSQPRHVPRAAGCRAGRGARDRPARLLAREPDVAVDRAAARHPQQDVGPDGRVHRQGAGGQRRAVVGGERGGHQAAAGQGDPVRPLAPAPRLAGVLCAHQRQLEEDRLRRARRDVDGARQARAGHGARRDPRQLGPGRPAAHAVHEDGGELARVCGCARHRAEVEGLVRVPVRE</sequence>
<feature type="compositionally biased region" description="Basic and acidic residues" evidence="1">
    <location>
        <begin position="152"/>
        <end position="163"/>
    </location>
</feature>
<reference evidence="2 3" key="1">
    <citation type="journal article" date="2019" name="PLoS Genet.">
        <title>Convergent evolution of linked mating-type loci in basidiomycete fungi.</title>
        <authorList>
            <person name="Sun S."/>
            <person name="Coelho M.A."/>
            <person name="Heitman J."/>
            <person name="Nowrousian M."/>
        </authorList>
    </citation>
    <scope>NUCLEOTIDE SEQUENCE [LARGE SCALE GENOMIC DNA]</scope>
    <source>
        <strain evidence="2 3">CBS 4282</strain>
    </source>
</reference>
<dbReference type="Proteomes" id="UP000473826">
    <property type="component" value="Unassembled WGS sequence"/>
</dbReference>
<organism evidence="2 3">
    <name type="scientific">Vanrija humicola</name>
    <name type="common">Yeast</name>
    <name type="synonym">Cryptococcus humicola</name>
    <dbReference type="NCBI Taxonomy" id="5417"/>
    <lineage>
        <taxon>Eukaryota</taxon>
        <taxon>Fungi</taxon>
        <taxon>Dikarya</taxon>
        <taxon>Basidiomycota</taxon>
        <taxon>Agaricomycotina</taxon>
        <taxon>Tremellomycetes</taxon>
        <taxon>Trichosporonales</taxon>
        <taxon>Trichosporonaceae</taxon>
        <taxon>Vanrija</taxon>
    </lineage>
</organism>